<name>A0A7W3U1X5_9GAMM</name>
<feature type="compositionally biased region" description="Basic and acidic residues" evidence="1">
    <location>
        <begin position="1"/>
        <end position="29"/>
    </location>
</feature>
<organism evidence="2 3">
    <name type="scientific">Marilutibacter penaei</name>
    <dbReference type="NCBI Taxonomy" id="2759900"/>
    <lineage>
        <taxon>Bacteria</taxon>
        <taxon>Pseudomonadati</taxon>
        <taxon>Pseudomonadota</taxon>
        <taxon>Gammaproteobacteria</taxon>
        <taxon>Lysobacterales</taxon>
        <taxon>Lysobacteraceae</taxon>
        <taxon>Marilutibacter</taxon>
    </lineage>
</organism>
<dbReference type="EMBL" id="JACHTE010000002">
    <property type="protein sequence ID" value="MBB1087458.1"/>
    <property type="molecule type" value="Genomic_DNA"/>
</dbReference>
<feature type="region of interest" description="Disordered" evidence="1">
    <location>
        <begin position="1"/>
        <end position="50"/>
    </location>
</feature>
<evidence type="ECO:0000313" key="2">
    <source>
        <dbReference type="EMBL" id="MBB1087458.1"/>
    </source>
</evidence>
<sequence length="50" mass="5663">MAHPDTARHAQGHPHDARHGFKRDRHGDPATRAAEGAWPRARAFLEETLR</sequence>
<dbReference type="RefSeq" id="WP_182668255.1">
    <property type="nucleotide sequence ID" value="NZ_JACHTE010000002.1"/>
</dbReference>
<keyword evidence="3" id="KW-1185">Reference proteome</keyword>
<dbReference type="Proteomes" id="UP000552587">
    <property type="component" value="Unassembled WGS sequence"/>
</dbReference>
<evidence type="ECO:0000313" key="3">
    <source>
        <dbReference type="Proteomes" id="UP000552587"/>
    </source>
</evidence>
<comment type="caution">
    <text evidence="2">The sequence shown here is derived from an EMBL/GenBank/DDBJ whole genome shotgun (WGS) entry which is preliminary data.</text>
</comment>
<proteinExistence type="predicted"/>
<evidence type="ECO:0000256" key="1">
    <source>
        <dbReference type="SAM" id="MobiDB-lite"/>
    </source>
</evidence>
<protein>
    <submittedName>
        <fullName evidence="2">Uncharacterized protein</fullName>
    </submittedName>
</protein>
<dbReference type="AlphaFoldDB" id="A0A7W3U1X5"/>
<gene>
    <name evidence="2" type="ORF">H4F99_03025</name>
</gene>
<reference evidence="2 3" key="1">
    <citation type="submission" date="2020-07" db="EMBL/GenBank/DDBJ databases">
        <authorList>
            <person name="Xu S."/>
            <person name="Li A."/>
        </authorList>
    </citation>
    <scope>NUCLEOTIDE SEQUENCE [LARGE SCALE GENOMIC DNA]</scope>
    <source>
        <strain evidence="2 3">SG-8</strain>
    </source>
</reference>
<accession>A0A7W3U1X5</accession>